<dbReference type="GO" id="GO:0006749">
    <property type="term" value="P:glutathione metabolic process"/>
    <property type="evidence" value="ECO:0007669"/>
    <property type="project" value="TreeGrafter"/>
</dbReference>
<keyword evidence="4" id="KW-0413">Isomerase</keyword>
<dbReference type="EMBL" id="PDNA01000065">
    <property type="protein sequence ID" value="PGH17389.1"/>
    <property type="molecule type" value="Genomic_DNA"/>
</dbReference>
<dbReference type="GO" id="GO:0016034">
    <property type="term" value="F:maleylacetoacetate isomerase activity"/>
    <property type="evidence" value="ECO:0007669"/>
    <property type="project" value="TreeGrafter"/>
</dbReference>
<name>A0A2B7Y8G8_POLH7</name>
<protein>
    <submittedName>
        <fullName evidence="4">Maleylacetoacetate isomerase</fullName>
    </submittedName>
</protein>
<dbReference type="PROSITE" id="PS50404">
    <property type="entry name" value="GST_NTER"/>
    <property type="match status" value="1"/>
</dbReference>
<organism evidence="4 5">
    <name type="scientific">Polytolypa hystricis (strain UAMH7299)</name>
    <dbReference type="NCBI Taxonomy" id="1447883"/>
    <lineage>
        <taxon>Eukaryota</taxon>
        <taxon>Fungi</taxon>
        <taxon>Dikarya</taxon>
        <taxon>Ascomycota</taxon>
        <taxon>Pezizomycotina</taxon>
        <taxon>Eurotiomycetes</taxon>
        <taxon>Eurotiomycetidae</taxon>
        <taxon>Onygenales</taxon>
        <taxon>Onygenales incertae sedis</taxon>
        <taxon>Polytolypa</taxon>
    </lineage>
</organism>
<dbReference type="InterPro" id="IPR005955">
    <property type="entry name" value="GST_Zeta"/>
</dbReference>
<dbReference type="InterPro" id="IPR036282">
    <property type="entry name" value="Glutathione-S-Trfase_C_sf"/>
</dbReference>
<feature type="domain" description="GST C-terminal" evidence="3">
    <location>
        <begin position="123"/>
        <end position="251"/>
    </location>
</feature>
<comment type="similarity">
    <text evidence="1">Belongs to the GST superfamily. Zeta family.</text>
</comment>
<dbReference type="InterPro" id="IPR010987">
    <property type="entry name" value="Glutathione-S-Trfase_C-like"/>
</dbReference>
<proteinExistence type="inferred from homology"/>
<dbReference type="Gene3D" id="1.20.1050.10">
    <property type="match status" value="1"/>
</dbReference>
<dbReference type="NCBIfam" id="TIGR01262">
    <property type="entry name" value="maiA"/>
    <property type="match status" value="1"/>
</dbReference>
<dbReference type="SUPFAM" id="SSF52833">
    <property type="entry name" value="Thioredoxin-like"/>
    <property type="match status" value="1"/>
</dbReference>
<dbReference type="Gene3D" id="3.40.30.10">
    <property type="entry name" value="Glutaredoxin"/>
    <property type="match status" value="1"/>
</dbReference>
<dbReference type="OrthoDB" id="202840at2759"/>
<dbReference type="PANTHER" id="PTHR42673">
    <property type="entry name" value="MALEYLACETOACETATE ISOMERASE"/>
    <property type="match status" value="1"/>
</dbReference>
<dbReference type="Pfam" id="PF13410">
    <property type="entry name" value="GST_C_2"/>
    <property type="match status" value="1"/>
</dbReference>
<evidence type="ECO:0000313" key="4">
    <source>
        <dbReference type="EMBL" id="PGH17389.1"/>
    </source>
</evidence>
<dbReference type="GO" id="GO:0005739">
    <property type="term" value="C:mitochondrion"/>
    <property type="evidence" value="ECO:0007669"/>
    <property type="project" value="TreeGrafter"/>
</dbReference>
<dbReference type="InterPro" id="IPR040079">
    <property type="entry name" value="Glutathione_S-Trfase"/>
</dbReference>
<reference evidence="4 5" key="1">
    <citation type="submission" date="2017-10" db="EMBL/GenBank/DDBJ databases">
        <title>Comparative genomics in systemic dimorphic fungi from Ajellomycetaceae.</title>
        <authorList>
            <person name="Munoz J.F."/>
            <person name="Mcewen J.G."/>
            <person name="Clay O.K."/>
            <person name="Cuomo C.A."/>
        </authorList>
    </citation>
    <scope>NUCLEOTIDE SEQUENCE [LARGE SCALE GENOMIC DNA]</scope>
    <source>
        <strain evidence="4 5">UAMH7299</strain>
    </source>
</reference>
<dbReference type="GO" id="GO:0006559">
    <property type="term" value="P:L-phenylalanine catabolic process"/>
    <property type="evidence" value="ECO:0007669"/>
    <property type="project" value="TreeGrafter"/>
</dbReference>
<dbReference type="GO" id="GO:0004364">
    <property type="term" value="F:glutathione transferase activity"/>
    <property type="evidence" value="ECO:0007669"/>
    <property type="project" value="TreeGrafter"/>
</dbReference>
<keyword evidence="5" id="KW-1185">Reference proteome</keyword>
<gene>
    <name evidence="4" type="ORF">AJ80_04845</name>
</gene>
<dbReference type="InterPro" id="IPR004045">
    <property type="entry name" value="Glutathione_S-Trfase_N"/>
</dbReference>
<evidence type="ECO:0000259" key="2">
    <source>
        <dbReference type="PROSITE" id="PS50404"/>
    </source>
</evidence>
<dbReference type="PROSITE" id="PS50405">
    <property type="entry name" value="GST_CTER"/>
    <property type="match status" value="1"/>
</dbReference>
<dbReference type="Pfam" id="PF13409">
    <property type="entry name" value="GST_N_2"/>
    <property type="match status" value="1"/>
</dbReference>
<dbReference type="PANTHER" id="PTHR42673:SF4">
    <property type="entry name" value="MALEYLACETOACETATE ISOMERASE"/>
    <property type="match status" value="1"/>
</dbReference>
<evidence type="ECO:0000256" key="1">
    <source>
        <dbReference type="ARBA" id="ARBA00010007"/>
    </source>
</evidence>
<dbReference type="InterPro" id="IPR036249">
    <property type="entry name" value="Thioredoxin-like_sf"/>
</dbReference>
<sequence>MSTLQQAPSSSPPPLLQIPTFELYTYFRSSCSARLRIALSLKSLAYTSTPINLLQGAQLSPTHTSLNPSRSVPVLVVRSTTTSAELEGNGEETTFAIPQSLAALEYLEEAPSLLHTRRLLPLSATARATVRTLVGIIACDVQPLTNLRVQKRVRSLNPNDANAATAWAKEFTEAGFDAFEAVLRGLGCAGVYCVGDEVTMADVVLVPAVWAAERVGVDVGRWEVMAGVFGRVSELEEVRGAHWRAQADTPVEFRW</sequence>
<accession>A0A2B7Y8G8</accession>
<evidence type="ECO:0000313" key="5">
    <source>
        <dbReference type="Proteomes" id="UP000224634"/>
    </source>
</evidence>
<dbReference type="SUPFAM" id="SSF47616">
    <property type="entry name" value="GST C-terminal domain-like"/>
    <property type="match status" value="1"/>
</dbReference>
<evidence type="ECO:0000259" key="3">
    <source>
        <dbReference type="PROSITE" id="PS50405"/>
    </source>
</evidence>
<dbReference type="AlphaFoldDB" id="A0A2B7Y8G8"/>
<comment type="caution">
    <text evidence="4">The sequence shown here is derived from an EMBL/GenBank/DDBJ whole genome shotgun (WGS) entry which is preliminary data.</text>
</comment>
<dbReference type="Proteomes" id="UP000224634">
    <property type="component" value="Unassembled WGS sequence"/>
</dbReference>
<dbReference type="SFLD" id="SFLDS00019">
    <property type="entry name" value="Glutathione_Transferase_(cytos"/>
    <property type="match status" value="1"/>
</dbReference>
<dbReference type="STRING" id="1447883.A0A2B7Y8G8"/>
<feature type="domain" description="GST N-terminal" evidence="2">
    <location>
        <begin position="19"/>
        <end position="115"/>
    </location>
</feature>